<comment type="caution">
    <text evidence="2">The sequence shown here is derived from an EMBL/GenBank/DDBJ whole genome shotgun (WGS) entry which is preliminary data.</text>
</comment>
<evidence type="ECO:0000313" key="3">
    <source>
        <dbReference type="Proteomes" id="UP000235392"/>
    </source>
</evidence>
<dbReference type="EMBL" id="PGCI01000379">
    <property type="protein sequence ID" value="PLW28069.1"/>
    <property type="molecule type" value="Genomic_DNA"/>
</dbReference>
<organism evidence="2 3">
    <name type="scientific">Puccinia coronata f. sp. avenae</name>
    <dbReference type="NCBI Taxonomy" id="200324"/>
    <lineage>
        <taxon>Eukaryota</taxon>
        <taxon>Fungi</taxon>
        <taxon>Dikarya</taxon>
        <taxon>Basidiomycota</taxon>
        <taxon>Pucciniomycotina</taxon>
        <taxon>Pucciniomycetes</taxon>
        <taxon>Pucciniales</taxon>
        <taxon>Pucciniaceae</taxon>
        <taxon>Puccinia</taxon>
    </lineage>
</organism>
<evidence type="ECO:0000256" key="1">
    <source>
        <dbReference type="SAM" id="Coils"/>
    </source>
</evidence>
<name>A0A2N5TRF4_9BASI</name>
<dbReference type="Proteomes" id="UP000235392">
    <property type="component" value="Unassembled WGS sequence"/>
</dbReference>
<keyword evidence="1" id="KW-0175">Coiled coil</keyword>
<evidence type="ECO:0000313" key="2">
    <source>
        <dbReference type="EMBL" id="PLW28069.1"/>
    </source>
</evidence>
<feature type="coiled-coil region" evidence="1">
    <location>
        <begin position="5"/>
        <end position="39"/>
    </location>
</feature>
<dbReference type="AlphaFoldDB" id="A0A2N5TRF4"/>
<proteinExistence type="predicted"/>
<sequence>MFAKARALKERIVSLKDNKNLLEATNSDLQERVSELEEGDDASLSPYAINSTPSSFITGSQASVPVSSPIPLPRSFCAELERDYYEVFGTPP</sequence>
<reference evidence="2 3" key="1">
    <citation type="submission" date="2017-11" db="EMBL/GenBank/DDBJ databases">
        <title>De novo assembly and phasing of dikaryotic genomes from two isolates of Puccinia coronata f. sp. avenae, the causal agent of oat crown rust.</title>
        <authorList>
            <person name="Miller M.E."/>
            <person name="Zhang Y."/>
            <person name="Omidvar V."/>
            <person name="Sperschneider J."/>
            <person name="Schwessinger B."/>
            <person name="Raley C."/>
            <person name="Palmer J.M."/>
            <person name="Garnica D."/>
            <person name="Upadhyaya N."/>
            <person name="Rathjen J."/>
            <person name="Taylor J.M."/>
            <person name="Park R.F."/>
            <person name="Dodds P.N."/>
            <person name="Hirsch C.D."/>
            <person name="Kianian S.F."/>
            <person name="Figueroa M."/>
        </authorList>
    </citation>
    <scope>NUCLEOTIDE SEQUENCE [LARGE SCALE GENOMIC DNA]</scope>
    <source>
        <strain evidence="2">12SD80</strain>
    </source>
</reference>
<protein>
    <submittedName>
        <fullName evidence="2">Uncharacterized protein</fullName>
    </submittedName>
</protein>
<accession>A0A2N5TRF4</accession>
<gene>
    <name evidence="2" type="ORF">PCASD_22602</name>
</gene>